<dbReference type="InterPro" id="IPR029058">
    <property type="entry name" value="AB_hydrolase_fold"/>
</dbReference>
<dbReference type="RefSeq" id="WP_139077680.1">
    <property type="nucleotide sequence ID" value="NZ_VDFU01000017.1"/>
</dbReference>
<gene>
    <name evidence="2" type="ORF">FHG66_13995</name>
</gene>
<dbReference type="EMBL" id="VDFU01000017">
    <property type="protein sequence ID" value="TNC48460.1"/>
    <property type="molecule type" value="Genomic_DNA"/>
</dbReference>
<dbReference type="PANTHER" id="PTHR43689:SF8">
    <property type="entry name" value="ALPHA_BETA-HYDROLASES SUPERFAMILY PROTEIN"/>
    <property type="match status" value="1"/>
</dbReference>
<dbReference type="Pfam" id="PF00561">
    <property type="entry name" value="Abhydrolase_1"/>
    <property type="match status" value="1"/>
</dbReference>
<feature type="domain" description="AB hydrolase-1" evidence="1">
    <location>
        <begin position="88"/>
        <end position="326"/>
    </location>
</feature>
<dbReference type="AlphaFoldDB" id="A0A5C4MU44"/>
<organism evidence="2 3">
    <name type="scientific">Rubellimicrobium rubrum</name>
    <dbReference type="NCBI Taxonomy" id="2585369"/>
    <lineage>
        <taxon>Bacteria</taxon>
        <taxon>Pseudomonadati</taxon>
        <taxon>Pseudomonadota</taxon>
        <taxon>Alphaproteobacteria</taxon>
        <taxon>Rhodobacterales</taxon>
        <taxon>Roseobacteraceae</taxon>
        <taxon>Rubellimicrobium</taxon>
    </lineage>
</organism>
<protein>
    <submittedName>
        <fullName evidence="2">Alpha/beta hydrolase</fullName>
    </submittedName>
</protein>
<comment type="caution">
    <text evidence="2">The sequence shown here is derived from an EMBL/GenBank/DDBJ whole genome shotgun (WGS) entry which is preliminary data.</text>
</comment>
<keyword evidence="2" id="KW-0378">Hydrolase</keyword>
<dbReference type="InterPro" id="IPR000073">
    <property type="entry name" value="AB_hydrolase_1"/>
</dbReference>
<dbReference type="InterPro" id="IPR000639">
    <property type="entry name" value="Epox_hydrolase-like"/>
</dbReference>
<evidence type="ECO:0000313" key="3">
    <source>
        <dbReference type="Proteomes" id="UP000305887"/>
    </source>
</evidence>
<proteinExistence type="predicted"/>
<reference evidence="2 3" key="1">
    <citation type="submission" date="2019-06" db="EMBL/GenBank/DDBJ databases">
        <title>YIM 131921 draft genome.</title>
        <authorList>
            <person name="Jiang L."/>
        </authorList>
    </citation>
    <scope>NUCLEOTIDE SEQUENCE [LARGE SCALE GENOMIC DNA]</scope>
    <source>
        <strain evidence="2 3">YIM 131921</strain>
    </source>
</reference>
<name>A0A5C4MU44_9RHOB</name>
<dbReference type="SUPFAM" id="SSF53474">
    <property type="entry name" value="alpha/beta-Hydrolases"/>
    <property type="match status" value="1"/>
</dbReference>
<sequence length="345" mass="37130">MNAHSHTKPDTKHSSRLAALSRGLSENKTVKELARPAVLGALGLATLGALAVLNQRNAKAAERRYPPIGQFLEVDGVRLHYIDRGTGPVLVLLHGNGGMIQDFLSSGLVDEAARTHRVIVFDRPGYGYSTRPRGTLWTPDAQADLLAAALRQLEVAQATVLGHSWAAAVAVAMAERHPDVAGSLVLEGGYFYPSARLDVVPMSLPAIPVVGDVLRHTVSPLIARLVWPVMMRKIFGPAPTPDKFKQFPRDMALRPSHLRASAEETGLMIPCAAVAKDRYARLNMPVAIIAGEGDRMVTVRNQSARLHREIPQSSFACLPGTGHMVHQTATAEVLSAVERVTAEAA</sequence>
<dbReference type="PANTHER" id="PTHR43689">
    <property type="entry name" value="HYDROLASE"/>
    <property type="match status" value="1"/>
</dbReference>
<keyword evidence="3" id="KW-1185">Reference proteome</keyword>
<dbReference type="OrthoDB" id="9815441at2"/>
<dbReference type="Gene3D" id="3.40.50.1820">
    <property type="entry name" value="alpha/beta hydrolase"/>
    <property type="match status" value="1"/>
</dbReference>
<accession>A0A5C4MU44</accession>
<evidence type="ECO:0000313" key="2">
    <source>
        <dbReference type="EMBL" id="TNC48460.1"/>
    </source>
</evidence>
<dbReference type="PRINTS" id="PR00111">
    <property type="entry name" value="ABHYDROLASE"/>
</dbReference>
<dbReference type="Proteomes" id="UP000305887">
    <property type="component" value="Unassembled WGS sequence"/>
</dbReference>
<dbReference type="GO" id="GO:0016787">
    <property type="term" value="F:hydrolase activity"/>
    <property type="evidence" value="ECO:0007669"/>
    <property type="project" value="UniProtKB-KW"/>
</dbReference>
<dbReference type="PRINTS" id="PR00412">
    <property type="entry name" value="EPOXHYDRLASE"/>
</dbReference>
<evidence type="ECO:0000259" key="1">
    <source>
        <dbReference type="Pfam" id="PF00561"/>
    </source>
</evidence>